<gene>
    <name evidence="2" type="ORF">BT96DRAFT_475087</name>
</gene>
<name>A0A6A4GPP6_9AGAR</name>
<sequence length="167" mass="18254">MTAIIALASGLLQIEAQPCFPVDSTHDPGKLEGNNSVECGYHSLSRPMLNPPLGDTLGHRELALFTSVLQIYGCIFRCKIISIPEIQSTPDTAELIVCLPLYALTLYSSSSSAVQVYENATSLCEAFNIHEDALQKDWEAFWIHVLVKVFDNDMGILAGTTVVLARL</sequence>
<feature type="signal peptide" evidence="1">
    <location>
        <begin position="1"/>
        <end position="16"/>
    </location>
</feature>
<keyword evidence="3" id="KW-1185">Reference proteome</keyword>
<evidence type="ECO:0000313" key="3">
    <source>
        <dbReference type="Proteomes" id="UP000799118"/>
    </source>
</evidence>
<protein>
    <submittedName>
        <fullName evidence="2">Uncharacterized protein</fullName>
    </submittedName>
</protein>
<dbReference type="AlphaFoldDB" id="A0A6A4GPP6"/>
<evidence type="ECO:0000313" key="2">
    <source>
        <dbReference type="EMBL" id="KAE9387759.1"/>
    </source>
</evidence>
<keyword evidence="1" id="KW-0732">Signal</keyword>
<accession>A0A6A4GPP6</accession>
<proteinExistence type="predicted"/>
<dbReference type="EMBL" id="ML769782">
    <property type="protein sequence ID" value="KAE9387759.1"/>
    <property type="molecule type" value="Genomic_DNA"/>
</dbReference>
<feature type="chain" id="PRO_5025625971" evidence="1">
    <location>
        <begin position="17"/>
        <end position="167"/>
    </location>
</feature>
<reference evidence="2" key="1">
    <citation type="journal article" date="2019" name="Environ. Microbiol.">
        <title>Fungal ecological strategies reflected in gene transcription - a case study of two litter decomposers.</title>
        <authorList>
            <person name="Barbi F."/>
            <person name="Kohler A."/>
            <person name="Barry K."/>
            <person name="Baskaran P."/>
            <person name="Daum C."/>
            <person name="Fauchery L."/>
            <person name="Ihrmark K."/>
            <person name="Kuo A."/>
            <person name="LaButti K."/>
            <person name="Lipzen A."/>
            <person name="Morin E."/>
            <person name="Grigoriev I.V."/>
            <person name="Henrissat B."/>
            <person name="Lindahl B."/>
            <person name="Martin F."/>
        </authorList>
    </citation>
    <scope>NUCLEOTIDE SEQUENCE</scope>
    <source>
        <strain evidence="2">JB14</strain>
    </source>
</reference>
<organism evidence="2 3">
    <name type="scientific">Gymnopus androsaceus JB14</name>
    <dbReference type="NCBI Taxonomy" id="1447944"/>
    <lineage>
        <taxon>Eukaryota</taxon>
        <taxon>Fungi</taxon>
        <taxon>Dikarya</taxon>
        <taxon>Basidiomycota</taxon>
        <taxon>Agaricomycotina</taxon>
        <taxon>Agaricomycetes</taxon>
        <taxon>Agaricomycetidae</taxon>
        <taxon>Agaricales</taxon>
        <taxon>Marasmiineae</taxon>
        <taxon>Omphalotaceae</taxon>
        <taxon>Gymnopus</taxon>
    </lineage>
</organism>
<evidence type="ECO:0000256" key="1">
    <source>
        <dbReference type="SAM" id="SignalP"/>
    </source>
</evidence>
<dbReference type="Proteomes" id="UP000799118">
    <property type="component" value="Unassembled WGS sequence"/>
</dbReference>